<dbReference type="Pfam" id="PF01368">
    <property type="entry name" value="DHH"/>
    <property type="match status" value="1"/>
</dbReference>
<dbReference type="OrthoDB" id="36101at2157"/>
<dbReference type="InterPro" id="IPR003156">
    <property type="entry name" value="DHHA1_dom"/>
</dbReference>
<dbReference type="GO" id="GO:0004527">
    <property type="term" value="F:exonuclease activity"/>
    <property type="evidence" value="ECO:0007669"/>
    <property type="project" value="UniProtKB-KW"/>
</dbReference>
<dbReference type="HOGENOM" id="CLU_042622_0_0_2"/>
<dbReference type="Gene3D" id="3.10.310.30">
    <property type="match status" value="1"/>
</dbReference>
<protein>
    <submittedName>
        <fullName evidence="3">Phosphoesterase RecJ domain protein</fullName>
    </submittedName>
</protein>
<dbReference type="KEGG" id="ave:Arcve_0321"/>
<evidence type="ECO:0000313" key="4">
    <source>
        <dbReference type="Proteomes" id="UP000008136"/>
    </source>
</evidence>
<dbReference type="Proteomes" id="UP000008136">
    <property type="component" value="Chromosome"/>
</dbReference>
<proteinExistence type="predicted"/>
<dbReference type="EMBL" id="CP002588">
    <property type="protein sequence ID" value="AEA46355.1"/>
    <property type="molecule type" value="Genomic_DNA"/>
</dbReference>
<accession>F2KP47</accession>
<evidence type="ECO:0000259" key="2">
    <source>
        <dbReference type="Pfam" id="PF02272"/>
    </source>
</evidence>
<reference evidence="3 4" key="1">
    <citation type="submission" date="2011-03" db="EMBL/GenBank/DDBJ databases">
        <title>The complete genome of Archaeoglobus veneficus SNP6.</title>
        <authorList>
            <consortium name="US DOE Joint Genome Institute (JGI-PGF)"/>
            <person name="Lucas S."/>
            <person name="Copeland A."/>
            <person name="Lapidus A."/>
            <person name="Bruce D."/>
            <person name="Goodwin L."/>
            <person name="Pitluck S."/>
            <person name="Kyrpides N."/>
            <person name="Mavromatis K."/>
            <person name="Pagani I."/>
            <person name="Ivanova N."/>
            <person name="Mikhailova N."/>
            <person name="Lu M."/>
            <person name="Detter J.C."/>
            <person name="Tapia R."/>
            <person name="Han C."/>
            <person name="Land M."/>
            <person name="Hauser L."/>
            <person name="Markowitz V."/>
            <person name="Cheng J.-F."/>
            <person name="Hugenholtz P."/>
            <person name="Woyke T."/>
            <person name="Wu D."/>
            <person name="Spring S."/>
            <person name="Brambilla E."/>
            <person name="Klenk H.-P."/>
            <person name="Eisen J.A."/>
        </authorList>
    </citation>
    <scope>NUCLEOTIDE SEQUENCE [LARGE SCALE GENOMIC DNA]</scope>
    <source>
        <strain evidence="4">SNP6</strain>
    </source>
</reference>
<dbReference type="GO" id="GO:0003676">
    <property type="term" value="F:nucleic acid binding"/>
    <property type="evidence" value="ECO:0007669"/>
    <property type="project" value="InterPro"/>
</dbReference>
<sequence>MLDILRIEALKAVELIKESEFIHIYTHYDADGISAAAVLASALHRLDKPFQVTFLKGLNQGVDCDADLIILADMGSGYPDIVSEIDANVVIVDHHFPTGRIEPKRSLVHVNPHLAGLDGTFELSASGTAYVVASCLGDNADLSAIALLGILGDKQKIVAGNAKVMRDGVESGHIEIVKGLNMYSGKVREVLMLSTEPFLDFYGKEGELDEFLRRVGIDGDAEIDELSGDELRRLSNAIILRLLKQGAYDGVIEEIVGERFVLKKELISNAVMFTDVINACGRASACSIGFAICMHDENYLQKGVDIWREFQIELLEELQKRREEVQEGKCIRYLLMDNAATTAPIATIISRYLLSDRPFVAVNVKNSTAKVSARSNPRINVDLGEVMRIAAERVGGRGGGHRVAAGANIPPDKAEEFVKEVDELCCAMLGSGSE</sequence>
<dbReference type="Pfam" id="PF02272">
    <property type="entry name" value="DHHA1"/>
    <property type="match status" value="1"/>
</dbReference>
<keyword evidence="4" id="KW-1185">Reference proteome</keyword>
<evidence type="ECO:0000259" key="1">
    <source>
        <dbReference type="Pfam" id="PF01368"/>
    </source>
</evidence>
<evidence type="ECO:0000313" key="3">
    <source>
        <dbReference type="EMBL" id="AEA46355.1"/>
    </source>
</evidence>
<dbReference type="InterPro" id="IPR051673">
    <property type="entry name" value="SSDNA_exonuclease_RecJ"/>
</dbReference>
<dbReference type="GeneID" id="10393415"/>
<feature type="domain" description="DHHA1" evidence="2">
    <location>
        <begin position="343"/>
        <end position="424"/>
    </location>
</feature>
<dbReference type="STRING" id="693661.Arcve_0321"/>
<dbReference type="PANTHER" id="PTHR30255:SF2">
    <property type="entry name" value="SINGLE-STRANDED-DNA-SPECIFIC EXONUCLEASE RECJ"/>
    <property type="match status" value="1"/>
</dbReference>
<feature type="domain" description="DDH" evidence="1">
    <location>
        <begin position="22"/>
        <end position="134"/>
    </location>
</feature>
<dbReference type="eggNOG" id="arCOG00427">
    <property type="taxonomic scope" value="Archaea"/>
</dbReference>
<dbReference type="AlphaFoldDB" id="F2KP47"/>
<dbReference type="InterPro" id="IPR038763">
    <property type="entry name" value="DHH_sf"/>
</dbReference>
<gene>
    <name evidence="3" type="ordered locus">Arcve_0321</name>
</gene>
<dbReference type="Gene3D" id="3.90.1640.30">
    <property type="match status" value="1"/>
</dbReference>
<dbReference type="PANTHER" id="PTHR30255">
    <property type="entry name" value="SINGLE-STRANDED-DNA-SPECIFIC EXONUCLEASE RECJ"/>
    <property type="match status" value="1"/>
</dbReference>
<organism evidence="3 4">
    <name type="scientific">Archaeoglobus veneficus (strain DSM 11195 / SNP6)</name>
    <dbReference type="NCBI Taxonomy" id="693661"/>
    <lineage>
        <taxon>Archaea</taxon>
        <taxon>Methanobacteriati</taxon>
        <taxon>Methanobacteriota</taxon>
        <taxon>Archaeoglobi</taxon>
        <taxon>Archaeoglobales</taxon>
        <taxon>Archaeoglobaceae</taxon>
        <taxon>Archaeoglobus</taxon>
    </lineage>
</organism>
<name>F2KP47_ARCVS</name>
<dbReference type="InterPro" id="IPR001667">
    <property type="entry name" value="DDH_dom"/>
</dbReference>
<dbReference type="RefSeq" id="WP_013683029.1">
    <property type="nucleotide sequence ID" value="NC_015320.1"/>
</dbReference>
<dbReference type="SUPFAM" id="SSF64182">
    <property type="entry name" value="DHH phosphoesterases"/>
    <property type="match status" value="1"/>
</dbReference>